<dbReference type="SMART" id="SM00471">
    <property type="entry name" value="HDc"/>
    <property type="match status" value="1"/>
</dbReference>
<evidence type="ECO:0000313" key="10">
    <source>
        <dbReference type="EMBL" id="NMX03491.1"/>
    </source>
</evidence>
<name>A0A7Y0YHX2_9ACTO</name>
<comment type="caution">
    <text evidence="10">The sequence shown here is derived from an EMBL/GenBank/DDBJ whole genome shotgun (WGS) entry which is preliminary data.</text>
</comment>
<accession>A0A7Y0YHX2</accession>
<dbReference type="Gene3D" id="1.10.3090.10">
    <property type="entry name" value="cca-adding enzyme, domain 2"/>
    <property type="match status" value="1"/>
</dbReference>
<dbReference type="GO" id="GO:0046872">
    <property type="term" value="F:metal ion binding"/>
    <property type="evidence" value="ECO:0007669"/>
    <property type="project" value="UniProtKB-KW"/>
</dbReference>
<evidence type="ECO:0000256" key="7">
    <source>
        <dbReference type="ARBA" id="ARBA00022842"/>
    </source>
</evidence>
<dbReference type="SUPFAM" id="SSF81301">
    <property type="entry name" value="Nucleotidyltransferase"/>
    <property type="match status" value="1"/>
</dbReference>
<dbReference type="InterPro" id="IPR003607">
    <property type="entry name" value="HD/PDEase_dom"/>
</dbReference>
<keyword evidence="5" id="KW-0479">Metal-binding</keyword>
<dbReference type="EMBL" id="JABCUS010000011">
    <property type="protein sequence ID" value="NMX03491.1"/>
    <property type="molecule type" value="Genomic_DNA"/>
</dbReference>
<dbReference type="Pfam" id="PF12627">
    <property type="entry name" value="PolyA_pol_RNAbd"/>
    <property type="match status" value="1"/>
</dbReference>
<dbReference type="GO" id="GO:0008033">
    <property type="term" value="P:tRNA processing"/>
    <property type="evidence" value="ECO:0007669"/>
    <property type="project" value="UniProtKB-KW"/>
</dbReference>
<dbReference type="NCBIfam" id="TIGR00277">
    <property type="entry name" value="HDIG"/>
    <property type="match status" value="1"/>
</dbReference>
<dbReference type="PANTHER" id="PTHR46173:SF1">
    <property type="entry name" value="CCA TRNA NUCLEOTIDYLTRANSFERASE 1, MITOCHONDRIAL"/>
    <property type="match status" value="1"/>
</dbReference>
<evidence type="ECO:0000313" key="9">
    <source>
        <dbReference type="EMBL" id="NMW64141.1"/>
    </source>
</evidence>
<keyword evidence="3" id="KW-0819">tRNA processing</keyword>
<dbReference type="CDD" id="cd05398">
    <property type="entry name" value="NT_ClassII-CCAase"/>
    <property type="match status" value="1"/>
</dbReference>
<dbReference type="PROSITE" id="PS51831">
    <property type="entry name" value="HD"/>
    <property type="match status" value="1"/>
</dbReference>
<keyword evidence="2 10" id="KW-0808">Transferase</keyword>
<protein>
    <submittedName>
        <fullName evidence="10">CCA tRNA nucleotidyltransferase</fullName>
        <ecNumber evidence="10">2.7.7.72</ecNumber>
    </submittedName>
</protein>
<dbReference type="InterPro" id="IPR002646">
    <property type="entry name" value="PolA_pol_head_dom"/>
</dbReference>
<gene>
    <name evidence="10" type="ORF">HHJ77_06055</name>
    <name evidence="9" type="ORF">HHJ78_00945</name>
</gene>
<dbReference type="GO" id="GO:0004810">
    <property type="term" value="F:CCA tRNA nucleotidyltransferase activity"/>
    <property type="evidence" value="ECO:0007669"/>
    <property type="project" value="UniProtKB-EC"/>
</dbReference>
<evidence type="ECO:0000313" key="11">
    <source>
        <dbReference type="Proteomes" id="UP000575397"/>
    </source>
</evidence>
<dbReference type="GO" id="GO:0000049">
    <property type="term" value="F:tRNA binding"/>
    <property type="evidence" value="ECO:0007669"/>
    <property type="project" value="TreeGrafter"/>
</dbReference>
<dbReference type="InterPro" id="IPR032828">
    <property type="entry name" value="PolyA_RNA-bd"/>
</dbReference>
<comment type="cofactor">
    <cofactor evidence="1">
        <name>Mg(2+)</name>
        <dbReference type="ChEBI" id="CHEBI:18420"/>
    </cofactor>
</comment>
<evidence type="ECO:0000256" key="5">
    <source>
        <dbReference type="ARBA" id="ARBA00022723"/>
    </source>
</evidence>
<dbReference type="InterPro" id="IPR006675">
    <property type="entry name" value="HDIG_dom"/>
</dbReference>
<dbReference type="SUPFAM" id="SSF81891">
    <property type="entry name" value="Poly A polymerase C-terminal region-like"/>
    <property type="match status" value="1"/>
</dbReference>
<evidence type="ECO:0000313" key="12">
    <source>
        <dbReference type="Proteomes" id="UP000578252"/>
    </source>
</evidence>
<organism evidence="10 11">
    <name type="scientific">Mobiluncus mulieris</name>
    <dbReference type="NCBI Taxonomy" id="2052"/>
    <lineage>
        <taxon>Bacteria</taxon>
        <taxon>Bacillati</taxon>
        <taxon>Actinomycetota</taxon>
        <taxon>Actinomycetes</taxon>
        <taxon>Actinomycetales</taxon>
        <taxon>Actinomycetaceae</taxon>
        <taxon>Mobiluncus</taxon>
    </lineage>
</organism>
<dbReference type="Pfam" id="PF01743">
    <property type="entry name" value="PolyA_pol"/>
    <property type="match status" value="1"/>
</dbReference>
<sequence>MGIVQGKNPTAVISELVPLVAPLGDVFTGAGFEIALVGGPVRDALLGQAPHDLDLTTSARPEEIEAVLRPWADAVWDVGRNFGTIGARKGDAIFEITTYRCDEYQRDSRKPLVKFGDTLEGDLWRRDFTVNAMALRLPEMTLVDPTGGERDLEQQMLRTPISPEESFNDDPLRIMRAARFAAQLGFDIDYSVLTAMQDMRERLQIVSRERIQAEFSRLLVSPWPRRGLELMVYTDVAAQVVPELMDLRDMQDEHKRHKDVWEHSLIVLEQAIAQETGPDGPVPEPDLVLRLAALLHDIGKPATRRFEGGGVVTFHQHDVVGAKIARRRLRELKYDKATIRDVSRLIALHQRFHGYGEQPWTDSAVRRYVTDAGPLLQRLHRLTRADCTTRNVRKAERLSAAYDDLEARIVALQAKEELDAVRPELDGSEIMEILGISPGPQVGKAYKYLLAYRMENGLVGRETAETVLREWWEKCHNGQATGREGS</sequence>
<dbReference type="NCBIfam" id="TIGR02692">
    <property type="entry name" value="tRNA_CCA_actino"/>
    <property type="match status" value="1"/>
</dbReference>
<dbReference type="InterPro" id="IPR006674">
    <property type="entry name" value="HD_domain"/>
</dbReference>
<dbReference type="Gene3D" id="3.30.460.10">
    <property type="entry name" value="Beta Polymerase, domain 2"/>
    <property type="match status" value="1"/>
</dbReference>
<reference evidence="11 12" key="1">
    <citation type="submission" date="2020-04" db="EMBL/GenBank/DDBJ databases">
        <title>Antimicrobial susceptibility and clonality of vaginal-derived multi-drug resistant Mobiluncus isolates in China.</title>
        <authorList>
            <person name="Zhang X."/>
        </authorList>
    </citation>
    <scope>NUCLEOTIDE SEQUENCE [LARGE SCALE GENOMIC DNA]</scope>
    <source>
        <strain evidence="10 11">12</strain>
        <strain evidence="9 12">13</strain>
    </source>
</reference>
<keyword evidence="4 10" id="KW-0548">Nucleotidyltransferase</keyword>
<evidence type="ECO:0000256" key="6">
    <source>
        <dbReference type="ARBA" id="ARBA00022741"/>
    </source>
</evidence>
<dbReference type="InterPro" id="IPR043519">
    <property type="entry name" value="NT_sf"/>
</dbReference>
<evidence type="ECO:0000256" key="3">
    <source>
        <dbReference type="ARBA" id="ARBA00022694"/>
    </source>
</evidence>
<dbReference type="EC" id="2.7.7.72" evidence="10"/>
<evidence type="ECO:0000256" key="1">
    <source>
        <dbReference type="ARBA" id="ARBA00001946"/>
    </source>
</evidence>
<evidence type="ECO:0000256" key="2">
    <source>
        <dbReference type="ARBA" id="ARBA00022679"/>
    </source>
</evidence>
<dbReference type="AlphaFoldDB" id="A0A7Y0YHX2"/>
<proteinExistence type="predicted"/>
<keyword evidence="6" id="KW-0547">Nucleotide-binding</keyword>
<dbReference type="InterPro" id="IPR014065">
    <property type="entry name" value="tRNA_adenylyltransferase"/>
</dbReference>
<dbReference type="CDD" id="cd00077">
    <property type="entry name" value="HDc"/>
    <property type="match status" value="1"/>
</dbReference>
<evidence type="ECO:0000259" key="8">
    <source>
        <dbReference type="PROSITE" id="PS51831"/>
    </source>
</evidence>
<dbReference type="Proteomes" id="UP000575397">
    <property type="component" value="Unassembled WGS sequence"/>
</dbReference>
<keyword evidence="7" id="KW-0460">Magnesium</keyword>
<dbReference type="Pfam" id="PF01966">
    <property type="entry name" value="HD"/>
    <property type="match status" value="1"/>
</dbReference>
<feature type="domain" description="HD" evidence="8">
    <location>
        <begin position="260"/>
        <end position="401"/>
    </location>
</feature>
<dbReference type="InterPro" id="IPR050264">
    <property type="entry name" value="Bact_CCA-adding_enz_type3_sf"/>
</dbReference>
<dbReference type="GO" id="GO:0000166">
    <property type="term" value="F:nucleotide binding"/>
    <property type="evidence" value="ECO:0007669"/>
    <property type="project" value="UniProtKB-KW"/>
</dbReference>
<dbReference type="EMBL" id="JABCUR010000001">
    <property type="protein sequence ID" value="NMW64141.1"/>
    <property type="molecule type" value="Genomic_DNA"/>
</dbReference>
<dbReference type="PANTHER" id="PTHR46173">
    <property type="entry name" value="CCA TRNA NUCLEOTIDYLTRANSFERASE 1, MITOCHONDRIAL"/>
    <property type="match status" value="1"/>
</dbReference>
<dbReference type="Proteomes" id="UP000578252">
    <property type="component" value="Unassembled WGS sequence"/>
</dbReference>
<evidence type="ECO:0000256" key="4">
    <source>
        <dbReference type="ARBA" id="ARBA00022695"/>
    </source>
</evidence>
<dbReference type="RefSeq" id="WP_169762661.1">
    <property type="nucleotide sequence ID" value="NZ_JABCUQ010000001.1"/>
</dbReference>